<dbReference type="KEGG" id="bgt:106079814"/>
<dbReference type="RefSeq" id="XP_013096486.2">
    <property type="nucleotide sequence ID" value="XM_013241032.2"/>
</dbReference>
<evidence type="ECO:0000313" key="3">
    <source>
        <dbReference type="Proteomes" id="UP001165740"/>
    </source>
</evidence>
<reference evidence="4 5" key="1">
    <citation type="submission" date="2025-04" db="UniProtKB">
        <authorList>
            <consortium name="RefSeq"/>
        </authorList>
    </citation>
    <scope>IDENTIFICATION</scope>
</reference>
<protein>
    <submittedName>
        <fullName evidence="4 5">Uncharacterized protein LOC106079814</fullName>
    </submittedName>
</protein>
<organism evidence="3 5">
    <name type="scientific">Biomphalaria glabrata</name>
    <name type="common">Bloodfluke planorb</name>
    <name type="synonym">Freshwater snail</name>
    <dbReference type="NCBI Taxonomy" id="6526"/>
    <lineage>
        <taxon>Eukaryota</taxon>
        <taxon>Metazoa</taxon>
        <taxon>Spiralia</taxon>
        <taxon>Lophotrochozoa</taxon>
        <taxon>Mollusca</taxon>
        <taxon>Gastropoda</taxon>
        <taxon>Heterobranchia</taxon>
        <taxon>Euthyneura</taxon>
        <taxon>Panpulmonata</taxon>
        <taxon>Hygrophila</taxon>
        <taxon>Lymnaeoidea</taxon>
        <taxon>Planorbidae</taxon>
        <taxon>Biomphalaria</taxon>
    </lineage>
</organism>
<evidence type="ECO:0000313" key="5">
    <source>
        <dbReference type="RefSeq" id="XP_013096486.2"/>
    </source>
</evidence>
<feature type="compositionally biased region" description="Polar residues" evidence="2">
    <location>
        <begin position="643"/>
        <end position="657"/>
    </location>
</feature>
<name>A0A9U8EP96_BIOGL</name>
<evidence type="ECO:0000256" key="2">
    <source>
        <dbReference type="SAM" id="MobiDB-lite"/>
    </source>
</evidence>
<proteinExistence type="predicted"/>
<dbReference type="OMA" id="VENIWCA"/>
<evidence type="ECO:0000313" key="8">
    <source>
        <dbReference type="RefSeq" id="XP_055894078.1"/>
    </source>
</evidence>
<dbReference type="InterPro" id="IPR027417">
    <property type="entry name" value="P-loop_NTPase"/>
</dbReference>
<dbReference type="RefSeq" id="XP_013096477.2">
    <property type="nucleotide sequence ID" value="XM_013241023.2"/>
</dbReference>
<gene>
    <name evidence="4 5 6 7 8 9" type="primary">LOC106079814</name>
</gene>
<accession>A0A9U8EP96</accession>
<evidence type="ECO:0000313" key="6">
    <source>
        <dbReference type="RefSeq" id="XP_055894076.1"/>
    </source>
</evidence>
<feature type="region of interest" description="Disordered" evidence="2">
    <location>
        <begin position="1181"/>
        <end position="1204"/>
    </location>
</feature>
<dbReference type="Gene3D" id="3.40.50.300">
    <property type="entry name" value="P-loop containing nucleotide triphosphate hydrolases"/>
    <property type="match status" value="1"/>
</dbReference>
<feature type="coiled-coil region" evidence="1">
    <location>
        <begin position="804"/>
        <end position="838"/>
    </location>
</feature>
<feature type="region of interest" description="Disordered" evidence="2">
    <location>
        <begin position="638"/>
        <end position="666"/>
    </location>
</feature>
<keyword evidence="3" id="KW-1185">Reference proteome</keyword>
<dbReference type="GeneID" id="106079814"/>
<evidence type="ECO:0000313" key="7">
    <source>
        <dbReference type="RefSeq" id="XP_055894077.1"/>
    </source>
</evidence>
<dbReference type="RefSeq" id="XP_055894076.1">
    <property type="nucleotide sequence ID" value="XM_056038101.1"/>
</dbReference>
<feature type="compositionally biased region" description="Polar residues" evidence="2">
    <location>
        <begin position="1187"/>
        <end position="1202"/>
    </location>
</feature>
<dbReference type="RefSeq" id="XP_055894079.1">
    <property type="nucleotide sequence ID" value="XM_056038104.1"/>
</dbReference>
<evidence type="ECO:0000256" key="1">
    <source>
        <dbReference type="SAM" id="Coils"/>
    </source>
</evidence>
<evidence type="ECO:0000313" key="9">
    <source>
        <dbReference type="RefSeq" id="XP_055894079.1"/>
    </source>
</evidence>
<dbReference type="SUPFAM" id="SSF52540">
    <property type="entry name" value="P-loop containing nucleoside triphosphate hydrolases"/>
    <property type="match status" value="1"/>
</dbReference>
<keyword evidence="1" id="KW-0175">Coiled coil</keyword>
<dbReference type="RefSeq" id="XP_055894077.1">
    <property type="nucleotide sequence ID" value="XM_056038102.1"/>
</dbReference>
<sequence>MGYGRNTENLYYKDKLGHYWHSRQKPTYPQTQYFCPVNPQKNIIRATYSNHFQLGYITRPVPPVAPQYPNPHCFYEIKPGLNYDGSLASIHGNFSPSDSGFYKSSPEGYVISPSQPEMQYVHYYSGPPVLPALSPHPMHPIPHITWDNPVPPVNYMPVNLPRKSVDDIPTYINSGLADQIGSSLNLKQQDSHVSRISQYNGSQETIDAWPVPANFTNGQAMYRPSANHDLSTHFGYRSTTESLETTETNSHQTETLSRICQLAYQFVESFCPQLGQQPYCIPPVKRSRHPDKSSKLLVLSMESEKRVLGSFERYFGEHKMPVFMLCHYPMSGFMKAFNAQNAERNDRTEMTGSANLVTLMLLSTLFDITLVTVSIISGNSDFAYIQRAVLKSATHMKRCKIAVNNWLNLLGLNVKVREVLAFPNLKKAMLQRIAKDKSFKQTCGSMVTLHVDDLSAPFEEEWSTPVHKHQFTDWMKSKILCQTSSVLTQDQLRLLVGALLSPRLSSVEYMKDMVSMTPISDSPNQLEVTRETTEDLSQLKLTIDGVTKTFDEFMDEYVLSYYPDVDSNSYRVPPIHFNIQSLKKPVDYLKDISVKSIDVDDTEILSEKEFMPCRTPYKWKVTKADYCKKTTEFNLDSGKTFGQKLSTQNQENDSIPPSSCEDRNSKNKQLKIADSMSQRNPAERCSSETPQVPLNEMFKGVEVLSEVMKKDTRADEGENRVISSLEYIANDPREKPMFIICGYQYNNYLNKLREEMFSKGEANRPVRAFGQTMRAEHDCLIFHKKYGAIIVCIKAIGDNFSDWNASLEERVDSTNKILKKALKQLEREEAMIRHVTSDLCPGLKCHKLIALPNMQRDDVQGALEVDPELKKSVDQLTNGRGVDMFLCQDELSSKFTSIWDQPKEVKSRLMSWWKDVVDNLLTNKEDKVCTDNDLEKETMSPKVYRQIIGRYCGLLSTVEVWSPNNPRVEVRSASEAANVCAKRFSKLVLLPHQVEVLCSNHQRLFLYGPPGSGKTLLLILKAREWLLLNKTVIVLNVRPGCSYGYPYAYGLFEKLKKMMEHNKSLVDRNLKMYNIDSLMFQSDMLSQIFPSSCVIIDEITPSAHPIIEHLCCLQVQYIWCAGGFVEDRPITARGFHTCKMDKILRCPPIVQTLLKHTEEAVRLLKPYEQIYQSTSFQQPYRNRDVRSSNSTIQSSTFHSVSDNLPDRNDNVDSYLTSSESLNKRLMAKYSNKPKIEGITPVKSVNIESTDVKNLSWYTTSSVELGLATDGPRPHIIDHQNHSTEPKYPLDCHLCAEELARFLKSLVRDDSAQSSDQRQLPSKNKYAFKAPSIINKGKTSKPTEVMIYSNVSTIHTKPASPSPRLAPEFNSKALTWMDVLIVVQHLDPDSAFISTLSRQGIPVEVAVGQDASKIELLGLQKLYVTTYKEVCGLERTLVVFVPSEIPSQGRNQLHNLNLHDLQLSQCIQRYTEQDRTVLWFVASRSLSSLVLILP</sequence>
<dbReference type="OrthoDB" id="6149346at2759"/>
<evidence type="ECO:0000313" key="4">
    <source>
        <dbReference type="RefSeq" id="XP_013096477.2"/>
    </source>
</evidence>
<dbReference type="Proteomes" id="UP001165740">
    <property type="component" value="Chromosome 8"/>
</dbReference>
<dbReference type="RefSeq" id="XP_055894078.1">
    <property type="nucleotide sequence ID" value="XM_056038103.1"/>
</dbReference>